<feature type="compositionally biased region" description="Basic and acidic residues" evidence="1">
    <location>
        <begin position="1"/>
        <end position="10"/>
    </location>
</feature>
<feature type="region of interest" description="Disordered" evidence="1">
    <location>
        <begin position="1"/>
        <end position="20"/>
    </location>
</feature>
<dbReference type="AlphaFoldDB" id="A0AAW1MBQ6"/>
<sequence length="469" mass="53933">MGWDSESEHSSDDEEQSGTNSTSYLLVTIDCDEIMFQKQGDADESTFKIVLRTCYEILELQLMRGVSDDIDGMALCDFKDNLPENVKKFRDLCEMSDTDLENKYKRSGILQFSNFLLNCKRKLTECGQENTKYIAYIGNNDNPIGDDEDERRLCVNHAKTFKDFNIYLELLTFDSSFDSANFFQEILDAANCKFNYQYYLDTIGLKEKLLSLLIFRGTRALFYPFNNRKNFFEVIEKRYIKHQKFTNNVSVTKDTNAEVKRITRGGEPKDTFNLKYSKLCDPLSFSSAEREKMVYDGISTGFTLLGTSETNLIDYCVDKGRYLICARKYKGDGPTKLVQLTPKVVNGIRSFLVMGMPYCNDIHYQDVHNPLYQARPTDNKAISEAAENLVDALTFTYHPLKIPDTVNCRKWEYVRATLLDEKARPVIDVRDMNVIQKNVGDVVKEFQDLTLITGIKRKATSKAKASKKK</sequence>
<dbReference type="GO" id="GO:0003690">
    <property type="term" value="F:double-stranded DNA binding"/>
    <property type="evidence" value="ECO:0007669"/>
    <property type="project" value="TreeGrafter"/>
</dbReference>
<dbReference type="Gene3D" id="3.40.50.410">
    <property type="entry name" value="von Willebrand factor, type A domain"/>
    <property type="match status" value="1"/>
</dbReference>
<dbReference type="InterPro" id="IPR036465">
    <property type="entry name" value="vWFA_dom_sf"/>
</dbReference>
<dbReference type="InterPro" id="IPR016194">
    <property type="entry name" value="SPOC-like_C_dom_sf"/>
</dbReference>
<dbReference type="SUPFAM" id="SSF53300">
    <property type="entry name" value="vWA-like"/>
    <property type="match status" value="1"/>
</dbReference>
<dbReference type="Gene3D" id="1.10.1600.10">
    <property type="match status" value="1"/>
</dbReference>
<dbReference type="GO" id="GO:0042162">
    <property type="term" value="F:telomeric DNA binding"/>
    <property type="evidence" value="ECO:0007669"/>
    <property type="project" value="TreeGrafter"/>
</dbReference>
<protein>
    <recommendedName>
        <fullName evidence="4">Ku70/Ku80 N-terminal alpha/beta domain-containing protein</fullName>
    </recommendedName>
</protein>
<evidence type="ECO:0000313" key="3">
    <source>
        <dbReference type="Proteomes" id="UP001458880"/>
    </source>
</evidence>
<dbReference type="GO" id="GO:0006303">
    <property type="term" value="P:double-strand break repair via nonhomologous end joining"/>
    <property type="evidence" value="ECO:0007669"/>
    <property type="project" value="TreeGrafter"/>
</dbReference>
<dbReference type="SUPFAM" id="SSF100939">
    <property type="entry name" value="SPOC domain-like"/>
    <property type="match status" value="1"/>
</dbReference>
<dbReference type="GO" id="GO:0043564">
    <property type="term" value="C:Ku70:Ku80 complex"/>
    <property type="evidence" value="ECO:0007669"/>
    <property type="project" value="TreeGrafter"/>
</dbReference>
<evidence type="ECO:0000313" key="2">
    <source>
        <dbReference type="EMBL" id="KAK9743530.1"/>
    </source>
</evidence>
<keyword evidence="3" id="KW-1185">Reference proteome</keyword>
<reference evidence="2 3" key="1">
    <citation type="journal article" date="2024" name="BMC Genomics">
        <title>De novo assembly and annotation of Popillia japonica's genome with initial clues to its potential as an invasive pest.</title>
        <authorList>
            <person name="Cucini C."/>
            <person name="Boschi S."/>
            <person name="Funari R."/>
            <person name="Cardaioli E."/>
            <person name="Iannotti N."/>
            <person name="Marturano G."/>
            <person name="Paoli F."/>
            <person name="Bruttini M."/>
            <person name="Carapelli A."/>
            <person name="Frati F."/>
            <person name="Nardi F."/>
        </authorList>
    </citation>
    <scope>NUCLEOTIDE SEQUENCE [LARGE SCALE GENOMIC DNA]</scope>
    <source>
        <strain evidence="2">DMR45628</strain>
    </source>
</reference>
<name>A0AAW1MBQ6_POPJA</name>
<dbReference type="PANTHER" id="PTHR12604:SF2">
    <property type="entry name" value="X-RAY REPAIR CROSS-COMPLEMENTING PROTEIN 6"/>
    <property type="match status" value="1"/>
</dbReference>
<comment type="caution">
    <text evidence="2">The sequence shown here is derived from an EMBL/GenBank/DDBJ whole genome shotgun (WGS) entry which is preliminary data.</text>
</comment>
<evidence type="ECO:0008006" key="4">
    <source>
        <dbReference type="Google" id="ProtNLM"/>
    </source>
</evidence>
<dbReference type="EMBL" id="JASPKY010000068">
    <property type="protein sequence ID" value="KAK9743530.1"/>
    <property type="molecule type" value="Genomic_DNA"/>
</dbReference>
<organism evidence="2 3">
    <name type="scientific">Popillia japonica</name>
    <name type="common">Japanese beetle</name>
    <dbReference type="NCBI Taxonomy" id="7064"/>
    <lineage>
        <taxon>Eukaryota</taxon>
        <taxon>Metazoa</taxon>
        <taxon>Ecdysozoa</taxon>
        <taxon>Arthropoda</taxon>
        <taxon>Hexapoda</taxon>
        <taxon>Insecta</taxon>
        <taxon>Pterygota</taxon>
        <taxon>Neoptera</taxon>
        <taxon>Endopterygota</taxon>
        <taxon>Coleoptera</taxon>
        <taxon>Polyphaga</taxon>
        <taxon>Scarabaeiformia</taxon>
        <taxon>Scarabaeidae</taxon>
        <taxon>Rutelinae</taxon>
        <taxon>Popillia</taxon>
    </lineage>
</organism>
<dbReference type="GO" id="GO:0000723">
    <property type="term" value="P:telomere maintenance"/>
    <property type="evidence" value="ECO:0007669"/>
    <property type="project" value="TreeGrafter"/>
</dbReference>
<proteinExistence type="predicted"/>
<dbReference type="PANTHER" id="PTHR12604">
    <property type="entry name" value="KU AUTOANTIGEN DNA HELICASE"/>
    <property type="match status" value="1"/>
</dbReference>
<dbReference type="Proteomes" id="UP001458880">
    <property type="component" value="Unassembled WGS sequence"/>
</dbReference>
<accession>A0AAW1MBQ6</accession>
<gene>
    <name evidence="2" type="ORF">QE152_g8545</name>
</gene>
<evidence type="ECO:0000256" key="1">
    <source>
        <dbReference type="SAM" id="MobiDB-lite"/>
    </source>
</evidence>